<protein>
    <submittedName>
        <fullName evidence="1">Uncharacterized protein</fullName>
    </submittedName>
</protein>
<name>A0A8S5LHK2_9CAUD</name>
<evidence type="ECO:0000313" key="1">
    <source>
        <dbReference type="EMBL" id="DAD69478.1"/>
    </source>
</evidence>
<accession>A0A8S5LHK2</accession>
<organism evidence="1">
    <name type="scientific">Myoviridae sp. ctqMr7</name>
    <dbReference type="NCBI Taxonomy" id="2823552"/>
    <lineage>
        <taxon>Viruses</taxon>
        <taxon>Duplodnaviria</taxon>
        <taxon>Heunggongvirae</taxon>
        <taxon>Uroviricota</taxon>
        <taxon>Caudoviricetes</taxon>
    </lineage>
</organism>
<sequence length="49" mass="6137">MKRYRLIKDLPYAEAGTIWFRHPQEPVLVYKDHRLHILDITPWEWFEEV</sequence>
<proteinExistence type="predicted"/>
<dbReference type="EMBL" id="BK014721">
    <property type="protein sequence ID" value="DAD69478.1"/>
    <property type="molecule type" value="Genomic_DNA"/>
</dbReference>
<reference evidence="1" key="1">
    <citation type="journal article" date="2021" name="Proc. Natl. Acad. Sci. U.S.A.">
        <title>A Catalog of Tens of Thousands of Viruses from Human Metagenomes Reveals Hidden Associations with Chronic Diseases.</title>
        <authorList>
            <person name="Tisza M.J."/>
            <person name="Buck C.B."/>
        </authorList>
    </citation>
    <scope>NUCLEOTIDE SEQUENCE</scope>
    <source>
        <strain evidence="1">CtqMr7</strain>
    </source>
</reference>